<dbReference type="InterPro" id="IPR002110">
    <property type="entry name" value="Ankyrin_rpt"/>
</dbReference>
<keyword evidence="2 3" id="KW-0040">ANK repeat</keyword>
<dbReference type="PANTHER" id="PTHR24198">
    <property type="entry name" value="ANKYRIN REPEAT AND PROTEIN KINASE DOMAIN-CONTAINING PROTEIN"/>
    <property type="match status" value="1"/>
</dbReference>
<protein>
    <recommendedName>
        <fullName evidence="5">Heterokaryon incompatibility domain-containing protein</fullName>
    </recommendedName>
</protein>
<evidence type="ECO:0000256" key="4">
    <source>
        <dbReference type="SAM" id="MobiDB-lite"/>
    </source>
</evidence>
<dbReference type="PANTHER" id="PTHR24198:SF165">
    <property type="entry name" value="ANKYRIN REPEAT-CONTAINING PROTEIN-RELATED"/>
    <property type="match status" value="1"/>
</dbReference>
<dbReference type="Proteomes" id="UP000054266">
    <property type="component" value="Unassembled WGS sequence"/>
</dbReference>
<accession>A0A0D2FVM2</accession>
<feature type="region of interest" description="Disordered" evidence="4">
    <location>
        <begin position="1"/>
        <end position="25"/>
    </location>
</feature>
<dbReference type="Gene3D" id="1.25.40.20">
    <property type="entry name" value="Ankyrin repeat-containing domain"/>
    <property type="match status" value="4"/>
</dbReference>
<evidence type="ECO:0000256" key="1">
    <source>
        <dbReference type="ARBA" id="ARBA00022737"/>
    </source>
</evidence>
<dbReference type="InterPro" id="IPR036770">
    <property type="entry name" value="Ankyrin_rpt-contain_sf"/>
</dbReference>
<dbReference type="PROSITE" id="PS50297">
    <property type="entry name" value="ANK_REP_REGION"/>
    <property type="match status" value="4"/>
</dbReference>
<evidence type="ECO:0000256" key="2">
    <source>
        <dbReference type="ARBA" id="ARBA00023043"/>
    </source>
</evidence>
<dbReference type="SUPFAM" id="SSF48403">
    <property type="entry name" value="Ankyrin repeat"/>
    <property type="match status" value="3"/>
</dbReference>
<feature type="repeat" description="ANK" evidence="3">
    <location>
        <begin position="363"/>
        <end position="386"/>
    </location>
</feature>
<name>A0A0D2FVM2_9EURO</name>
<gene>
    <name evidence="6" type="ORF">PV04_02787</name>
</gene>
<dbReference type="Pfam" id="PF12796">
    <property type="entry name" value="Ank_2"/>
    <property type="match status" value="4"/>
</dbReference>
<dbReference type="InterPro" id="IPR010730">
    <property type="entry name" value="HET"/>
</dbReference>
<feature type="repeat" description="ANK" evidence="3">
    <location>
        <begin position="507"/>
        <end position="540"/>
    </location>
</feature>
<keyword evidence="7" id="KW-1185">Reference proteome</keyword>
<dbReference type="STRING" id="5601.A0A0D2FVM2"/>
<feature type="domain" description="Heterokaryon incompatibility" evidence="5">
    <location>
        <begin position="920"/>
        <end position="1059"/>
    </location>
</feature>
<feature type="repeat" description="ANK" evidence="3">
    <location>
        <begin position="19"/>
        <end position="52"/>
    </location>
</feature>
<organism evidence="6 7">
    <name type="scientific">Phialophora macrospora</name>
    <dbReference type="NCBI Taxonomy" id="1851006"/>
    <lineage>
        <taxon>Eukaryota</taxon>
        <taxon>Fungi</taxon>
        <taxon>Dikarya</taxon>
        <taxon>Ascomycota</taxon>
        <taxon>Pezizomycotina</taxon>
        <taxon>Eurotiomycetes</taxon>
        <taxon>Chaetothyriomycetidae</taxon>
        <taxon>Chaetothyriales</taxon>
        <taxon>Herpotrichiellaceae</taxon>
        <taxon>Phialophora</taxon>
    </lineage>
</organism>
<dbReference type="Pfam" id="PF06985">
    <property type="entry name" value="HET"/>
    <property type="match status" value="1"/>
</dbReference>
<evidence type="ECO:0000256" key="3">
    <source>
        <dbReference type="PROSITE-ProRule" id="PRU00023"/>
    </source>
</evidence>
<feature type="repeat" description="ANK" evidence="3">
    <location>
        <begin position="53"/>
        <end position="85"/>
    </location>
</feature>
<dbReference type="HOGENOM" id="CLU_248139_0_0_1"/>
<feature type="compositionally biased region" description="Polar residues" evidence="4">
    <location>
        <begin position="15"/>
        <end position="24"/>
    </location>
</feature>
<evidence type="ECO:0000259" key="5">
    <source>
        <dbReference type="Pfam" id="PF06985"/>
    </source>
</evidence>
<dbReference type="EMBL" id="KN846957">
    <property type="protein sequence ID" value="KIW70525.1"/>
    <property type="molecule type" value="Genomic_DNA"/>
</dbReference>
<evidence type="ECO:0000313" key="6">
    <source>
        <dbReference type="EMBL" id="KIW70525.1"/>
    </source>
</evidence>
<proteinExistence type="predicted"/>
<evidence type="ECO:0000313" key="7">
    <source>
        <dbReference type="Proteomes" id="UP000054266"/>
    </source>
</evidence>
<dbReference type="Pfam" id="PF00023">
    <property type="entry name" value="Ank"/>
    <property type="match status" value="1"/>
</dbReference>
<keyword evidence="1" id="KW-0677">Repeat</keyword>
<reference evidence="6 7" key="1">
    <citation type="submission" date="2015-01" db="EMBL/GenBank/DDBJ databases">
        <title>The Genome Sequence of Capronia semiimmersa CBS27337.</title>
        <authorList>
            <consortium name="The Broad Institute Genomics Platform"/>
            <person name="Cuomo C."/>
            <person name="de Hoog S."/>
            <person name="Gorbushina A."/>
            <person name="Stielow B."/>
            <person name="Teixiera M."/>
            <person name="Abouelleil A."/>
            <person name="Chapman S.B."/>
            <person name="Priest M."/>
            <person name="Young S.K."/>
            <person name="Wortman J."/>
            <person name="Nusbaum C."/>
            <person name="Birren B."/>
        </authorList>
    </citation>
    <scope>NUCLEOTIDE SEQUENCE [LARGE SCALE GENOMIC DNA]</scope>
    <source>
        <strain evidence="6 7">CBS 27337</strain>
    </source>
</reference>
<dbReference type="SMART" id="SM00248">
    <property type="entry name" value="ANK"/>
    <property type="match status" value="14"/>
</dbReference>
<sequence length="1474" mass="162634">MKMNPALARDYDINGQDNDGQTPLSRAAEAGDENVVDTLLADKVVNVNIRDHKGRTPLLLAAEGGYSKVVAQLLGRGANPNLEDLSGSTPLWEATNNGHTTVVRQLIDCDRMFNWNAIKATYQISLGSTALSIALDGLYHKADLTKRLHDVAVMLSHVDGVDPFVSHERGNALELATQYKNEDAALILLDKFGTGQQGSDLLVVAVKSGSTRIVEALLTDHGVDPNDPGKYGYRPLTMAIQSDQAATARLLLAHERIQPCMDDILTYINFHQTSELVQLLVADGRFNMHYVNDKGQTLLSTAASCGQTAYVEELLRDDKIDPDCPDNEGRTPLSHAANGPWTATTARLLLSTGRVDPNSEDNNGMTPLCHAASNGQDDVVEVILEHPDTDPNGNGKHVPLILAFDYFREKTIYLLLAHPKIDPNRVDARGQTALAAAVRKSRTDMVERLLAVPGADPGHQDAAGVTLYHEAARIKSHPLEGYKEAAHLMNLLLGATNRGDPDMEDAKGRTPLSVAAEYGNADVVNMLLAVDGVRADTKDATGRKPLSWAIASMVGGSDIINLRLDAVRHLLSRKEVNPNARDADGMTPLTHAVLRHGCSGSMVQLLIARDDLDVHQTDQNGCTAMTVAKAYGDTMSMTLLRSRGAVDHSKTAFGVLLGKEATEETNVTRKSRDVYNKDHHRFMDWDDYRHGKDSLLPLGKQDAYGDVDDGDADLCPQCATLDIDSLFSQAGGSVDLGRVDASWESRPCGMCRLIAVARPGHRDGRTVDDSRLCVLKAFGTTWFGTPDSNWSENWIDTKVLAVLHQEDREYYADSGFDQAIPIWKESRPHIFEATTIGRLGSNCPYGSQALTISPQAARPFVDLDLAKNWITHCRKHHTSEPCTRHQLHAIPHFRLVECATGKILELGQGGKVSPSSVPPYVALSYVWGQGIQGDQNVRTQQLDLDVLPAVIHDAIDTTLALGYDHLWVDQYCVVQQGDAAVKRAQLRAMDLVYANAEVTLVAAAGKDVTAGLPGVPGRPRTGWPCVRVHGHALTVIPPHPAHHVRSSSTWWTRGWTYQEGLMARRRLFFSDCEMSFECGMDYTRREAVHQPLHTNYDSSTHLQPRMFKPGWRLFYILQEYTGRHLTCSADALNAMLGIFRAYAQRKEGGLHHLCGVPVVPVGEKADGSDSDGDGYGDLGVKRVAAGARKDGRDDHESDLSRWDSRSLDTVSIATIIVIRDHEAWDSWKDVQLAANRRVGTLAGLVHGLFWRLKRPACRRPEFPSWSWTGWTGTVQPRKHRRSYNSRRLERIWIVPADVSISVVTPTQAQSGTAAATVSWTDFYDSLVAGTDEKYLLQHYVLAITAPVVSIRIREIITTHDHSYYPNPFAFIGTVAFGNSIWEGGFFPTREDAYPPENEPGMTPGFRKRLLSQPWLGIMLRLGPRQDQRMESTVLVVEEVQPTDQAERRWERIGVLMLCCALAGHTLERRTIHIS</sequence>
<dbReference type="PROSITE" id="PS50088">
    <property type="entry name" value="ANK_REPEAT"/>
    <property type="match status" value="4"/>
</dbReference>